<dbReference type="AlphaFoldDB" id="A0A5B2WVZ8"/>
<gene>
    <name evidence="5" type="ORF">F0L68_28890</name>
</gene>
<protein>
    <submittedName>
        <fullName evidence="5">Response regulator transcription factor</fullName>
    </submittedName>
</protein>
<keyword evidence="2" id="KW-0238">DNA-binding</keyword>
<dbReference type="SMART" id="SM00421">
    <property type="entry name" value="HTH_LUXR"/>
    <property type="match status" value="1"/>
</dbReference>
<dbReference type="CDD" id="cd06170">
    <property type="entry name" value="LuxR_C_like"/>
    <property type="match status" value="1"/>
</dbReference>
<dbReference type="SUPFAM" id="SSF46894">
    <property type="entry name" value="C-terminal effector domain of the bipartite response regulators"/>
    <property type="match status" value="1"/>
</dbReference>
<dbReference type="Proteomes" id="UP000323454">
    <property type="component" value="Unassembled WGS sequence"/>
</dbReference>
<reference evidence="5 6" key="1">
    <citation type="submission" date="2019-09" db="EMBL/GenBank/DDBJ databases">
        <title>Goodfellowia gen. nov., a new genus of the Pseudonocardineae related to Actinoalloteichus, containing Goodfellowia coeruleoviolacea gen. nov., comb. nov. gen. nov., comb. nov.</title>
        <authorList>
            <person name="Labeda D."/>
        </authorList>
    </citation>
    <scope>NUCLEOTIDE SEQUENCE [LARGE SCALE GENOMIC DNA]</scope>
    <source>
        <strain evidence="5 6">AN110305</strain>
    </source>
</reference>
<evidence type="ECO:0000256" key="3">
    <source>
        <dbReference type="ARBA" id="ARBA00023163"/>
    </source>
</evidence>
<feature type="domain" description="HTH luxR-type" evidence="4">
    <location>
        <begin position="140"/>
        <end position="205"/>
    </location>
</feature>
<dbReference type="GO" id="GO:0006355">
    <property type="term" value="P:regulation of DNA-templated transcription"/>
    <property type="evidence" value="ECO:0007669"/>
    <property type="project" value="InterPro"/>
</dbReference>
<evidence type="ECO:0000256" key="2">
    <source>
        <dbReference type="ARBA" id="ARBA00023125"/>
    </source>
</evidence>
<proteinExistence type="predicted"/>
<evidence type="ECO:0000259" key="4">
    <source>
        <dbReference type="PROSITE" id="PS50043"/>
    </source>
</evidence>
<dbReference type="RefSeq" id="WP_149852992.1">
    <property type="nucleotide sequence ID" value="NZ_VUOB01000058.1"/>
</dbReference>
<dbReference type="PANTHER" id="PTHR44688:SF16">
    <property type="entry name" value="DNA-BINDING TRANSCRIPTIONAL ACTIVATOR DEVR_DOSR"/>
    <property type="match status" value="1"/>
</dbReference>
<dbReference type="Pfam" id="PF00196">
    <property type="entry name" value="GerE"/>
    <property type="match status" value="1"/>
</dbReference>
<evidence type="ECO:0000256" key="1">
    <source>
        <dbReference type="ARBA" id="ARBA00023015"/>
    </source>
</evidence>
<dbReference type="InterPro" id="IPR000792">
    <property type="entry name" value="Tscrpt_reg_LuxR_C"/>
</dbReference>
<comment type="caution">
    <text evidence="5">The sequence shown here is derived from an EMBL/GenBank/DDBJ whole genome shotgun (WGS) entry which is preliminary data.</text>
</comment>
<dbReference type="EMBL" id="VUOB01000058">
    <property type="protein sequence ID" value="KAA2255238.1"/>
    <property type="molecule type" value="Genomic_DNA"/>
</dbReference>
<dbReference type="PANTHER" id="PTHR44688">
    <property type="entry name" value="DNA-BINDING TRANSCRIPTIONAL ACTIVATOR DEVR_DOSR"/>
    <property type="match status" value="1"/>
</dbReference>
<dbReference type="Gene3D" id="3.40.50.2300">
    <property type="match status" value="1"/>
</dbReference>
<dbReference type="PROSITE" id="PS50043">
    <property type="entry name" value="HTH_LUXR_2"/>
    <property type="match status" value="1"/>
</dbReference>
<keyword evidence="3" id="KW-0804">Transcription</keyword>
<dbReference type="GO" id="GO:0003677">
    <property type="term" value="F:DNA binding"/>
    <property type="evidence" value="ECO:0007669"/>
    <property type="project" value="UniProtKB-KW"/>
</dbReference>
<dbReference type="PRINTS" id="PR00038">
    <property type="entry name" value="HTHLUXR"/>
</dbReference>
<evidence type="ECO:0000313" key="6">
    <source>
        <dbReference type="Proteomes" id="UP000323454"/>
    </source>
</evidence>
<dbReference type="InterPro" id="IPR016032">
    <property type="entry name" value="Sig_transdc_resp-reg_C-effctor"/>
</dbReference>
<keyword evidence="1" id="KW-0805">Transcription regulation</keyword>
<sequence length="207" mass="22673">MDHVLVAVEAGDSITRAGVVSHLQSRPEIEVVPEQRASEADVLLVIVDVVTAEVVRRLREVLSRNRSRLVLVTTQLRQADLMATVEYGLTCVIPRSEASAERLVTAVLAAARGHGQLPPDLLGLLLRGVSRLQREVLGPRGLTSVGLASREVEVLRLMADGMDTAQIAQQLVYSERTVKNVLHGLMTRMKLRNRPHAVAYALREGLI</sequence>
<name>A0A5B2WVZ8_9PSEU</name>
<accession>A0A5B2WVZ8</accession>
<organism evidence="5 6">
    <name type="scientific">Solihabitans fulvus</name>
    <dbReference type="NCBI Taxonomy" id="1892852"/>
    <lineage>
        <taxon>Bacteria</taxon>
        <taxon>Bacillati</taxon>
        <taxon>Actinomycetota</taxon>
        <taxon>Actinomycetes</taxon>
        <taxon>Pseudonocardiales</taxon>
        <taxon>Pseudonocardiaceae</taxon>
        <taxon>Solihabitans</taxon>
    </lineage>
</organism>
<evidence type="ECO:0000313" key="5">
    <source>
        <dbReference type="EMBL" id="KAA2255238.1"/>
    </source>
</evidence>
<reference evidence="5 6" key="2">
    <citation type="submission" date="2019-09" db="EMBL/GenBank/DDBJ databases">
        <authorList>
            <person name="Jin C."/>
        </authorList>
    </citation>
    <scope>NUCLEOTIDE SEQUENCE [LARGE SCALE GENOMIC DNA]</scope>
    <source>
        <strain evidence="5 6">AN110305</strain>
    </source>
</reference>
<keyword evidence="6" id="KW-1185">Reference proteome</keyword>
<dbReference type="OrthoDB" id="4309410at2"/>